<protein>
    <submittedName>
        <fullName evidence="4">N-acetylmuramoyl-L-alanine amidase</fullName>
    </submittedName>
</protein>
<dbReference type="Gene3D" id="3.30.70.1070">
    <property type="entry name" value="Sporulation related repeat"/>
    <property type="match status" value="1"/>
</dbReference>
<dbReference type="InterPro" id="IPR036680">
    <property type="entry name" value="SPOR-like_sf"/>
</dbReference>
<dbReference type="Proteomes" id="UP000241639">
    <property type="component" value="Unassembled WGS sequence"/>
</dbReference>
<dbReference type="InterPro" id="IPR050695">
    <property type="entry name" value="N-acetylmuramoyl_amidase_3"/>
</dbReference>
<keyword evidence="1" id="KW-0378">Hydrolase</keyword>
<dbReference type="EMBL" id="PZZP01000001">
    <property type="protein sequence ID" value="PTM58459.1"/>
    <property type="molecule type" value="Genomic_DNA"/>
</dbReference>
<reference evidence="4 5" key="1">
    <citation type="submission" date="2018-04" db="EMBL/GenBank/DDBJ databases">
        <title>Genomic Encyclopedia of Archaeal and Bacterial Type Strains, Phase II (KMG-II): from individual species to whole genera.</title>
        <authorList>
            <person name="Goeker M."/>
        </authorList>
    </citation>
    <scope>NUCLEOTIDE SEQUENCE [LARGE SCALE GENOMIC DNA]</scope>
    <source>
        <strain evidence="4 5">DSM 45169</strain>
    </source>
</reference>
<feature type="region of interest" description="Disordered" evidence="2">
    <location>
        <begin position="1"/>
        <end position="21"/>
    </location>
</feature>
<dbReference type="PANTHER" id="PTHR30404:SF0">
    <property type="entry name" value="N-ACETYLMURAMOYL-L-ALANINE AMIDASE AMIC"/>
    <property type="match status" value="1"/>
</dbReference>
<evidence type="ECO:0000259" key="3">
    <source>
        <dbReference type="PROSITE" id="PS51724"/>
    </source>
</evidence>
<dbReference type="Gene3D" id="3.40.630.40">
    <property type="entry name" value="Zn-dependent exopeptidases"/>
    <property type="match status" value="1"/>
</dbReference>
<feature type="domain" description="SPOR" evidence="3">
    <location>
        <begin position="183"/>
        <end position="262"/>
    </location>
</feature>
<evidence type="ECO:0000256" key="2">
    <source>
        <dbReference type="SAM" id="MobiDB-lite"/>
    </source>
</evidence>
<proteinExistence type="predicted"/>
<dbReference type="Pfam" id="PF01520">
    <property type="entry name" value="Amidase_3"/>
    <property type="match status" value="1"/>
</dbReference>
<dbReference type="RefSeq" id="WP_107725262.1">
    <property type="nucleotide sequence ID" value="NZ_PZZP01000001.1"/>
</dbReference>
<sequence length="262" mass="29058">MAKVVIDPGHGGSDPGATNGGYREKDFNLDIALKVRDALTSQYVVDVLMTRTTDRTVSLAERTNFANNNRADYFCSIHINAGGGTGWESYIYNGSVSNFTIQAQNTIHAKVIQGIGSRYSVRDRGKKRANFHVLRETQMPAILLENLFIDTTADLNLLRNANFIRDLSQATADGIAQALSLPRRTTTMYRVIAGSFQNRTNAEERKQFLERNGIASMILTVTIDGRTWYRVQAGAFSQRSNAEARLAELRALGIEDAYILVS</sequence>
<dbReference type="GO" id="GO:0008745">
    <property type="term" value="F:N-acetylmuramoyl-L-alanine amidase activity"/>
    <property type="evidence" value="ECO:0007669"/>
    <property type="project" value="InterPro"/>
</dbReference>
<comment type="caution">
    <text evidence="4">The sequence shown here is derived from an EMBL/GenBank/DDBJ whole genome shotgun (WGS) entry which is preliminary data.</text>
</comment>
<gene>
    <name evidence="4" type="ORF">C8J48_1042</name>
</gene>
<dbReference type="PROSITE" id="PS51724">
    <property type="entry name" value="SPOR"/>
    <property type="match status" value="1"/>
</dbReference>
<dbReference type="CDD" id="cd02696">
    <property type="entry name" value="MurNAc-LAA"/>
    <property type="match status" value="1"/>
</dbReference>
<dbReference type="InterPro" id="IPR007730">
    <property type="entry name" value="SPOR-like_dom"/>
</dbReference>
<evidence type="ECO:0000313" key="5">
    <source>
        <dbReference type="Proteomes" id="UP000241639"/>
    </source>
</evidence>
<evidence type="ECO:0000256" key="1">
    <source>
        <dbReference type="ARBA" id="ARBA00022801"/>
    </source>
</evidence>
<dbReference type="SMART" id="SM00646">
    <property type="entry name" value="Ami_3"/>
    <property type="match status" value="1"/>
</dbReference>
<dbReference type="PANTHER" id="PTHR30404">
    <property type="entry name" value="N-ACETYLMURAMOYL-L-ALANINE AMIDASE"/>
    <property type="match status" value="1"/>
</dbReference>
<dbReference type="SUPFAM" id="SSF110997">
    <property type="entry name" value="Sporulation related repeat"/>
    <property type="match status" value="1"/>
</dbReference>
<dbReference type="GO" id="GO:0042834">
    <property type="term" value="F:peptidoglycan binding"/>
    <property type="evidence" value="ECO:0007669"/>
    <property type="project" value="InterPro"/>
</dbReference>
<name>A0A2T4Z989_9BACL</name>
<dbReference type="SUPFAM" id="SSF53187">
    <property type="entry name" value="Zn-dependent exopeptidases"/>
    <property type="match status" value="1"/>
</dbReference>
<evidence type="ECO:0000313" key="4">
    <source>
        <dbReference type="EMBL" id="PTM58459.1"/>
    </source>
</evidence>
<keyword evidence="5" id="KW-1185">Reference proteome</keyword>
<dbReference type="AlphaFoldDB" id="A0A2T4Z989"/>
<organism evidence="4 5">
    <name type="scientific">Desmospora activa DSM 45169</name>
    <dbReference type="NCBI Taxonomy" id="1121389"/>
    <lineage>
        <taxon>Bacteria</taxon>
        <taxon>Bacillati</taxon>
        <taxon>Bacillota</taxon>
        <taxon>Bacilli</taxon>
        <taxon>Bacillales</taxon>
        <taxon>Thermoactinomycetaceae</taxon>
        <taxon>Desmospora</taxon>
    </lineage>
</organism>
<dbReference type="InterPro" id="IPR002508">
    <property type="entry name" value="MurNAc-LAA_cat"/>
</dbReference>
<dbReference type="OrthoDB" id="9763643at2"/>
<accession>A0A2T4Z989</accession>
<dbReference type="Pfam" id="PF05036">
    <property type="entry name" value="SPOR"/>
    <property type="match status" value="1"/>
</dbReference>
<dbReference type="GO" id="GO:0030288">
    <property type="term" value="C:outer membrane-bounded periplasmic space"/>
    <property type="evidence" value="ECO:0007669"/>
    <property type="project" value="TreeGrafter"/>
</dbReference>
<dbReference type="GO" id="GO:0009253">
    <property type="term" value="P:peptidoglycan catabolic process"/>
    <property type="evidence" value="ECO:0007669"/>
    <property type="project" value="InterPro"/>
</dbReference>